<dbReference type="AlphaFoldDB" id="A0A517TZ44"/>
<accession>A0A517TZ44</accession>
<organism evidence="1 2">
    <name type="scientific">Lacipirellula limnantheis</name>
    <dbReference type="NCBI Taxonomy" id="2528024"/>
    <lineage>
        <taxon>Bacteria</taxon>
        <taxon>Pseudomonadati</taxon>
        <taxon>Planctomycetota</taxon>
        <taxon>Planctomycetia</taxon>
        <taxon>Pirellulales</taxon>
        <taxon>Lacipirellulaceae</taxon>
        <taxon>Lacipirellula</taxon>
    </lineage>
</organism>
<reference evidence="1 2" key="1">
    <citation type="submission" date="2019-02" db="EMBL/GenBank/DDBJ databases">
        <title>Deep-cultivation of Planctomycetes and their phenomic and genomic characterization uncovers novel biology.</title>
        <authorList>
            <person name="Wiegand S."/>
            <person name="Jogler M."/>
            <person name="Boedeker C."/>
            <person name="Pinto D."/>
            <person name="Vollmers J."/>
            <person name="Rivas-Marin E."/>
            <person name="Kohn T."/>
            <person name="Peeters S.H."/>
            <person name="Heuer A."/>
            <person name="Rast P."/>
            <person name="Oberbeckmann S."/>
            <person name="Bunk B."/>
            <person name="Jeske O."/>
            <person name="Meyerdierks A."/>
            <person name="Storesund J.E."/>
            <person name="Kallscheuer N."/>
            <person name="Luecker S."/>
            <person name="Lage O.M."/>
            <person name="Pohl T."/>
            <person name="Merkel B.J."/>
            <person name="Hornburger P."/>
            <person name="Mueller R.-W."/>
            <person name="Bruemmer F."/>
            <person name="Labrenz M."/>
            <person name="Spormann A.M."/>
            <person name="Op den Camp H."/>
            <person name="Overmann J."/>
            <person name="Amann R."/>
            <person name="Jetten M.S.M."/>
            <person name="Mascher T."/>
            <person name="Medema M.H."/>
            <person name="Devos D.P."/>
            <person name="Kaster A.-K."/>
            <person name="Ovreas L."/>
            <person name="Rohde M."/>
            <person name="Galperin M.Y."/>
            <person name="Jogler C."/>
        </authorList>
    </citation>
    <scope>NUCLEOTIDE SEQUENCE [LARGE SCALE GENOMIC DNA]</scope>
    <source>
        <strain evidence="1 2">I41</strain>
    </source>
</reference>
<dbReference type="Proteomes" id="UP000317909">
    <property type="component" value="Chromosome"/>
</dbReference>
<proteinExistence type="predicted"/>
<protein>
    <submittedName>
        <fullName evidence="1">Uncharacterized protein</fullName>
    </submittedName>
</protein>
<dbReference type="KEGG" id="llh:I41_28300"/>
<keyword evidence="2" id="KW-1185">Reference proteome</keyword>
<name>A0A517TZ44_9BACT</name>
<sequence>MGPLIYERNAVCGLLDCVGVRKIPEREPPAVLLLMPEEIERWAKLQAALHWQSGTLRR</sequence>
<evidence type="ECO:0000313" key="1">
    <source>
        <dbReference type="EMBL" id="QDT73641.1"/>
    </source>
</evidence>
<evidence type="ECO:0000313" key="2">
    <source>
        <dbReference type="Proteomes" id="UP000317909"/>
    </source>
</evidence>
<dbReference type="EMBL" id="CP036339">
    <property type="protein sequence ID" value="QDT73641.1"/>
    <property type="molecule type" value="Genomic_DNA"/>
</dbReference>
<gene>
    <name evidence="1" type="ORF">I41_28300</name>
</gene>